<evidence type="ECO:0000256" key="3">
    <source>
        <dbReference type="ARBA" id="ARBA00022643"/>
    </source>
</evidence>
<keyword evidence="6" id="KW-0223">Dioxygenase</keyword>
<dbReference type="Pfam" id="PF03060">
    <property type="entry name" value="NMO"/>
    <property type="match status" value="1"/>
</dbReference>
<dbReference type="EMBL" id="CP003837">
    <property type="protein sequence ID" value="AGH45108.1"/>
    <property type="molecule type" value="Genomic_DNA"/>
</dbReference>
<dbReference type="AlphaFoldDB" id="K7ADL1"/>
<dbReference type="HOGENOM" id="CLU_038732_3_0_6"/>
<dbReference type="PATRIC" id="fig|1129794.4.peg.2982"/>
<dbReference type="STRING" id="1129794.C427_2999"/>
<organism evidence="6 7">
    <name type="scientific">Paraglaciecola psychrophila 170</name>
    <dbReference type="NCBI Taxonomy" id="1129794"/>
    <lineage>
        <taxon>Bacteria</taxon>
        <taxon>Pseudomonadati</taxon>
        <taxon>Pseudomonadota</taxon>
        <taxon>Gammaproteobacteria</taxon>
        <taxon>Alteromonadales</taxon>
        <taxon>Alteromonadaceae</taxon>
        <taxon>Paraglaciecola</taxon>
    </lineage>
</organism>
<gene>
    <name evidence="6" type="ORF">C427_2999</name>
</gene>
<proteinExistence type="inferred from homology"/>
<name>K7ADL1_9ALTE</name>
<keyword evidence="7" id="KW-1185">Reference proteome</keyword>
<keyword evidence="4" id="KW-0560">Oxidoreductase</keyword>
<dbReference type="InterPro" id="IPR004136">
    <property type="entry name" value="NMO"/>
</dbReference>
<evidence type="ECO:0000256" key="1">
    <source>
        <dbReference type="ARBA" id="ARBA00009881"/>
    </source>
</evidence>
<protein>
    <submittedName>
        <fullName evidence="6">2-nitropropane dioxygenase</fullName>
    </submittedName>
</protein>
<keyword evidence="5" id="KW-0503">Monooxygenase</keyword>
<dbReference type="FunFam" id="3.20.20.70:FF:000210">
    <property type="entry name" value="2-nitropropane dioxygenase"/>
    <property type="match status" value="1"/>
</dbReference>
<dbReference type="CDD" id="cd04730">
    <property type="entry name" value="NPD_like"/>
    <property type="match status" value="1"/>
</dbReference>
<dbReference type="RefSeq" id="WP_007640149.1">
    <property type="nucleotide sequence ID" value="NC_020514.1"/>
</dbReference>
<dbReference type="KEGG" id="gps:C427_2999"/>
<evidence type="ECO:0000256" key="4">
    <source>
        <dbReference type="ARBA" id="ARBA00023002"/>
    </source>
</evidence>
<accession>K7ADL1</accession>
<sequence>MTIPVEFTHRIRLPLIASPMFIASGVELVIENCKAGVVGTFPALNQRTSEGFEAWLVEIQTRLAEWEQQTGVQAAPFGVNLIVHRSNPRWQADLDICVKHKVPLIITSLGAVADLVDAVHAYGGLVFHDVVNARHGKKAAAAGVDGLIAVCNGAGGHAGVTNPFALVAEIRQFFDKTVILAGSLSHGRDVAAAEMMGADMAYMGTRFLATTEANIDDDYQAMLINSSANDILYTPKISGVNANFIRQSIVDADIDPTDLTPKSELDFGSELDIDDKPNTREKKAWRDIWSAGQGVGSIDKVFSTAQLVDKLVTEYHAAIASHQKKYINTFAKSDS</sequence>
<dbReference type="GO" id="GO:0051213">
    <property type="term" value="F:dioxygenase activity"/>
    <property type="evidence" value="ECO:0007669"/>
    <property type="project" value="UniProtKB-KW"/>
</dbReference>
<dbReference type="eggNOG" id="COG2070">
    <property type="taxonomic scope" value="Bacteria"/>
</dbReference>
<evidence type="ECO:0000313" key="7">
    <source>
        <dbReference type="Proteomes" id="UP000011864"/>
    </source>
</evidence>
<dbReference type="PANTHER" id="PTHR42747:SF4">
    <property type="entry name" value="BLR1330 PROTEIN"/>
    <property type="match status" value="1"/>
</dbReference>
<dbReference type="PANTHER" id="PTHR42747">
    <property type="entry name" value="NITRONATE MONOOXYGENASE-RELATED"/>
    <property type="match status" value="1"/>
</dbReference>
<reference evidence="6 7" key="1">
    <citation type="journal article" date="2013" name="Genome Announc.">
        <title>Complete Genome Sequence of Glaciecola psychrophila Strain 170T.</title>
        <authorList>
            <person name="Yin J."/>
            <person name="Chen J."/>
            <person name="Liu G."/>
            <person name="Yu Y."/>
            <person name="Song L."/>
            <person name="Wang X."/>
            <person name="Qu X."/>
        </authorList>
    </citation>
    <scope>NUCLEOTIDE SEQUENCE [LARGE SCALE GENOMIC DNA]</scope>
    <source>
        <strain evidence="6 7">170</strain>
    </source>
</reference>
<dbReference type="OrthoDB" id="9778912at2"/>
<dbReference type="SUPFAM" id="SSF51412">
    <property type="entry name" value="Inosine monophosphate dehydrogenase (IMPDH)"/>
    <property type="match status" value="1"/>
</dbReference>
<dbReference type="Gene3D" id="3.20.20.70">
    <property type="entry name" value="Aldolase class I"/>
    <property type="match status" value="1"/>
</dbReference>
<evidence type="ECO:0000256" key="5">
    <source>
        <dbReference type="ARBA" id="ARBA00023033"/>
    </source>
</evidence>
<evidence type="ECO:0000256" key="2">
    <source>
        <dbReference type="ARBA" id="ARBA00022630"/>
    </source>
</evidence>
<dbReference type="InterPro" id="IPR013785">
    <property type="entry name" value="Aldolase_TIM"/>
</dbReference>
<keyword evidence="2" id="KW-0285">Flavoprotein</keyword>
<dbReference type="Proteomes" id="UP000011864">
    <property type="component" value="Chromosome"/>
</dbReference>
<comment type="similarity">
    <text evidence="1">Belongs to the nitronate monooxygenase family. NMO class I subfamily.</text>
</comment>
<evidence type="ECO:0000313" key="6">
    <source>
        <dbReference type="EMBL" id="AGH45108.1"/>
    </source>
</evidence>
<keyword evidence="3" id="KW-0288">FMN</keyword>
<dbReference type="GO" id="GO:0018580">
    <property type="term" value="F:nitronate monooxygenase activity"/>
    <property type="evidence" value="ECO:0007669"/>
    <property type="project" value="InterPro"/>
</dbReference>